<evidence type="ECO:0000313" key="3">
    <source>
        <dbReference type="Proteomes" id="UP000640426"/>
    </source>
</evidence>
<dbReference type="RefSeq" id="WP_199034313.1">
    <property type="nucleotide sequence ID" value="NZ_JAELXS010000001.1"/>
</dbReference>
<gene>
    <name evidence="2" type="ORF">JAO74_01485</name>
</gene>
<reference evidence="3" key="1">
    <citation type="submission" date="2020-12" db="EMBL/GenBank/DDBJ databases">
        <title>Hymenobacter sp.</title>
        <authorList>
            <person name="Kim M.K."/>
        </authorList>
    </citation>
    <scope>NUCLEOTIDE SEQUENCE [LARGE SCALE GENOMIC DNA]</scope>
    <source>
        <strain evidence="3">BT553</strain>
    </source>
</reference>
<organism evidence="2 3">
    <name type="scientific">Sphingomonas mollis</name>
    <dbReference type="NCBI Taxonomy" id="2795726"/>
    <lineage>
        <taxon>Bacteria</taxon>
        <taxon>Pseudomonadati</taxon>
        <taxon>Pseudomonadota</taxon>
        <taxon>Alphaproteobacteria</taxon>
        <taxon>Sphingomonadales</taxon>
        <taxon>Sphingomonadaceae</taxon>
        <taxon>Sphingomonas</taxon>
    </lineage>
</organism>
<keyword evidence="1" id="KW-1133">Transmembrane helix</keyword>
<keyword evidence="3" id="KW-1185">Reference proteome</keyword>
<sequence length="62" mass="7079">MTDHENKTDMNEKKGFKPAKVLVMAMVAVLFGASALMAWYIHRTADPAKMQQPEQAQREMQQ</sequence>
<evidence type="ECO:0000256" key="1">
    <source>
        <dbReference type="SAM" id="Phobius"/>
    </source>
</evidence>
<evidence type="ECO:0000313" key="2">
    <source>
        <dbReference type="EMBL" id="MBJ6120455.1"/>
    </source>
</evidence>
<dbReference type="Proteomes" id="UP000640426">
    <property type="component" value="Unassembled WGS sequence"/>
</dbReference>
<dbReference type="EMBL" id="JAELXS010000001">
    <property type="protein sequence ID" value="MBJ6120455.1"/>
    <property type="molecule type" value="Genomic_DNA"/>
</dbReference>
<feature type="transmembrane region" description="Helical" evidence="1">
    <location>
        <begin position="21"/>
        <end position="41"/>
    </location>
</feature>
<keyword evidence="1" id="KW-0472">Membrane</keyword>
<name>A0ABS0XL18_9SPHN</name>
<keyword evidence="1" id="KW-0812">Transmembrane</keyword>
<accession>A0ABS0XL18</accession>
<proteinExistence type="predicted"/>
<comment type="caution">
    <text evidence="2">The sequence shown here is derived from an EMBL/GenBank/DDBJ whole genome shotgun (WGS) entry which is preliminary data.</text>
</comment>
<protein>
    <submittedName>
        <fullName evidence="2">Uncharacterized protein</fullName>
    </submittedName>
</protein>